<evidence type="ECO:0000256" key="2">
    <source>
        <dbReference type="ARBA" id="ARBA00022840"/>
    </source>
</evidence>
<sequence length="237" mass="23555">MTAPGDQRARGTRPTDEVAVRRATPLRPPATDAAAGGGAAPVLRLSGVTRRHAGRPVWVPVDLALAGGTLTVVTGPNGSGKTTLLRLAAGLLAPSSGTRSCAGTALYLRGGAGLRTAQTVRAAVTGTAALVGRGEAAGGALAALGLDALADRTVGTLSAGERVRATLAAALACRPAVLCLDEPTAALDEGALADLVTVLDAARADGVALLVATHQPAVLLPRADAQLRVEAGRVVRR</sequence>
<gene>
    <name evidence="5" type="ORF">SAMN05216574_10693</name>
</gene>
<dbReference type="InterPro" id="IPR003593">
    <property type="entry name" value="AAA+_ATPase"/>
</dbReference>
<dbReference type="PANTHER" id="PTHR43158">
    <property type="entry name" value="SKFA PEPTIDE EXPORT ATP-BINDING PROTEIN SKFE"/>
    <property type="match status" value="1"/>
</dbReference>
<dbReference type="SMART" id="SM00382">
    <property type="entry name" value="AAA"/>
    <property type="match status" value="1"/>
</dbReference>
<evidence type="ECO:0000256" key="1">
    <source>
        <dbReference type="ARBA" id="ARBA00022741"/>
    </source>
</evidence>
<dbReference type="InterPro" id="IPR027417">
    <property type="entry name" value="P-loop_NTPase"/>
</dbReference>
<accession>A0A1I2DR43</accession>
<keyword evidence="1" id="KW-0547">Nucleotide-binding</keyword>
<evidence type="ECO:0000256" key="3">
    <source>
        <dbReference type="SAM" id="MobiDB-lite"/>
    </source>
</evidence>
<feature type="domain" description="ABC transporter" evidence="4">
    <location>
        <begin position="43"/>
        <end position="237"/>
    </location>
</feature>
<dbReference type="PROSITE" id="PS50893">
    <property type="entry name" value="ABC_TRANSPORTER_2"/>
    <property type="match status" value="1"/>
</dbReference>
<name>A0A1I2DR43_9ACTN</name>
<reference evidence="6" key="1">
    <citation type="submission" date="2016-10" db="EMBL/GenBank/DDBJ databases">
        <authorList>
            <person name="Varghese N."/>
            <person name="Submissions S."/>
        </authorList>
    </citation>
    <scope>NUCLEOTIDE SEQUENCE [LARGE SCALE GENOMIC DNA]</scope>
    <source>
        <strain evidence="6">DSM 46838</strain>
    </source>
</reference>
<dbReference type="Pfam" id="PF00005">
    <property type="entry name" value="ABC_tran"/>
    <property type="match status" value="1"/>
</dbReference>
<dbReference type="PANTHER" id="PTHR43158:SF2">
    <property type="entry name" value="SKFA PEPTIDE EXPORT ATP-BINDING PROTEIN SKFE"/>
    <property type="match status" value="1"/>
</dbReference>
<dbReference type="InterPro" id="IPR017871">
    <property type="entry name" value="ABC_transporter-like_CS"/>
</dbReference>
<dbReference type="Gene3D" id="3.40.50.300">
    <property type="entry name" value="P-loop containing nucleotide triphosphate hydrolases"/>
    <property type="match status" value="1"/>
</dbReference>
<dbReference type="SUPFAM" id="SSF52540">
    <property type="entry name" value="P-loop containing nucleoside triphosphate hydrolases"/>
    <property type="match status" value="1"/>
</dbReference>
<evidence type="ECO:0000313" key="5">
    <source>
        <dbReference type="EMBL" id="SFE83064.1"/>
    </source>
</evidence>
<dbReference type="PROSITE" id="PS00211">
    <property type="entry name" value="ABC_TRANSPORTER_1"/>
    <property type="match status" value="1"/>
</dbReference>
<keyword evidence="6" id="KW-1185">Reference proteome</keyword>
<keyword evidence="2 5" id="KW-0067">ATP-binding</keyword>
<dbReference type="CDD" id="cd00267">
    <property type="entry name" value="ABC_ATPase"/>
    <property type="match status" value="1"/>
</dbReference>
<dbReference type="AlphaFoldDB" id="A0A1I2DR43"/>
<dbReference type="RefSeq" id="WP_175527195.1">
    <property type="nucleotide sequence ID" value="NZ_FOND01000006.1"/>
</dbReference>
<dbReference type="InterPro" id="IPR003439">
    <property type="entry name" value="ABC_transporter-like_ATP-bd"/>
</dbReference>
<organism evidence="5 6">
    <name type="scientific">Blastococcus tunisiensis</name>
    <dbReference type="NCBI Taxonomy" id="1798228"/>
    <lineage>
        <taxon>Bacteria</taxon>
        <taxon>Bacillati</taxon>
        <taxon>Actinomycetota</taxon>
        <taxon>Actinomycetes</taxon>
        <taxon>Geodermatophilales</taxon>
        <taxon>Geodermatophilaceae</taxon>
        <taxon>Blastococcus</taxon>
    </lineage>
</organism>
<dbReference type="Proteomes" id="UP000198589">
    <property type="component" value="Unassembled WGS sequence"/>
</dbReference>
<feature type="compositionally biased region" description="Basic and acidic residues" evidence="3">
    <location>
        <begin position="7"/>
        <end position="20"/>
    </location>
</feature>
<evidence type="ECO:0000313" key="6">
    <source>
        <dbReference type="Proteomes" id="UP000198589"/>
    </source>
</evidence>
<proteinExistence type="predicted"/>
<dbReference type="GO" id="GO:0005524">
    <property type="term" value="F:ATP binding"/>
    <property type="evidence" value="ECO:0007669"/>
    <property type="project" value="UniProtKB-KW"/>
</dbReference>
<feature type="region of interest" description="Disordered" evidence="3">
    <location>
        <begin position="1"/>
        <end position="38"/>
    </location>
</feature>
<evidence type="ECO:0000259" key="4">
    <source>
        <dbReference type="PROSITE" id="PS50893"/>
    </source>
</evidence>
<dbReference type="GO" id="GO:0016887">
    <property type="term" value="F:ATP hydrolysis activity"/>
    <property type="evidence" value="ECO:0007669"/>
    <property type="project" value="InterPro"/>
</dbReference>
<dbReference type="STRING" id="1798228.SAMN05216574_10693"/>
<dbReference type="EMBL" id="FOND01000006">
    <property type="protein sequence ID" value="SFE83064.1"/>
    <property type="molecule type" value="Genomic_DNA"/>
</dbReference>
<protein>
    <submittedName>
        <fullName evidence="5">ABC-2 type transport system ATP-binding protein</fullName>
    </submittedName>
</protein>